<sequence>MTYRPSRKNLCRCFSKSSAGALICGLNHTGTPLSKSELLSNFRQHSIFYQKKPTALVSATDRPIEALHRAFMKYYHSDDRQDSIWIAIISVPVGEDGTLPCHHARDLALQLGYHPDDGDKFMHEYIFEWEIEHQYVEHVVSVETLSNRGLDLDAFLQDDRLPSLREFRDLMINMIVEPPADGYSVGRELGRMARCFGARAPVEEIAHSFLTDCPTGIFVDNDRQNVIWKRSEAEPVDIDLEHIYWISRGIDEALFDLWLADSIFTEHRITHAELTNALTSEMEILWELYWEDLCFEVWNGFNSDSAADEARRLRCLEQEIHGQIERHAISIGL</sequence>
<protein>
    <recommendedName>
        <fullName evidence="1">DUF7587 domain-containing protein</fullName>
    </recommendedName>
</protein>
<dbReference type="InterPro" id="IPR056009">
    <property type="entry name" value="DUF7587"/>
</dbReference>
<dbReference type="Proteomes" id="UP000007963">
    <property type="component" value="Unassembled WGS sequence"/>
</dbReference>
<reference evidence="3" key="1">
    <citation type="submission" date="2005-09" db="EMBL/GenBank/DDBJ databases">
        <title>Annotation of the Aspergillus terreus NIH2624 genome.</title>
        <authorList>
            <person name="Birren B.W."/>
            <person name="Lander E.S."/>
            <person name="Galagan J.E."/>
            <person name="Nusbaum C."/>
            <person name="Devon K."/>
            <person name="Henn M."/>
            <person name="Ma L.-J."/>
            <person name="Jaffe D.B."/>
            <person name="Butler J."/>
            <person name="Alvarez P."/>
            <person name="Gnerre S."/>
            <person name="Grabherr M."/>
            <person name="Kleber M."/>
            <person name="Mauceli E.W."/>
            <person name="Brockman W."/>
            <person name="Rounsley S."/>
            <person name="Young S.K."/>
            <person name="LaButti K."/>
            <person name="Pushparaj V."/>
            <person name="DeCaprio D."/>
            <person name="Crawford M."/>
            <person name="Koehrsen M."/>
            <person name="Engels R."/>
            <person name="Montgomery P."/>
            <person name="Pearson M."/>
            <person name="Howarth C."/>
            <person name="Larson L."/>
            <person name="Luoma S."/>
            <person name="White J."/>
            <person name="Alvarado L."/>
            <person name="Kodira C.D."/>
            <person name="Zeng Q."/>
            <person name="Oleary S."/>
            <person name="Yandava C."/>
            <person name="Denning D.W."/>
            <person name="Nierman W.C."/>
            <person name="Milne T."/>
            <person name="Madden K."/>
        </authorList>
    </citation>
    <scope>NUCLEOTIDE SEQUENCE [LARGE SCALE GENOMIC DNA]</scope>
    <source>
        <strain evidence="3">NIH 2624 / FGSC A1156</strain>
    </source>
</reference>
<accession>Q0CRU2</accession>
<evidence type="ECO:0000313" key="3">
    <source>
        <dbReference type="Proteomes" id="UP000007963"/>
    </source>
</evidence>
<dbReference type="EMBL" id="CH476598">
    <property type="protein sequence ID" value="EAU35394.1"/>
    <property type="molecule type" value="Genomic_DNA"/>
</dbReference>
<dbReference type="RefSeq" id="XP_001212770.1">
    <property type="nucleotide sequence ID" value="XM_001212770.1"/>
</dbReference>
<dbReference type="Pfam" id="PF24494">
    <property type="entry name" value="DUF7587"/>
    <property type="match status" value="1"/>
</dbReference>
<dbReference type="AlphaFoldDB" id="Q0CRU2"/>
<name>Q0CRU2_ASPTN</name>
<evidence type="ECO:0000313" key="2">
    <source>
        <dbReference type="EMBL" id="EAU35394.1"/>
    </source>
</evidence>
<dbReference type="OrthoDB" id="3783227at2759"/>
<gene>
    <name evidence="2" type="ORF">ATEG_03592</name>
</gene>
<dbReference type="GeneID" id="4318138"/>
<organism evidence="2 3">
    <name type="scientific">Aspergillus terreus (strain NIH 2624 / FGSC A1156)</name>
    <dbReference type="NCBI Taxonomy" id="341663"/>
    <lineage>
        <taxon>Eukaryota</taxon>
        <taxon>Fungi</taxon>
        <taxon>Dikarya</taxon>
        <taxon>Ascomycota</taxon>
        <taxon>Pezizomycotina</taxon>
        <taxon>Eurotiomycetes</taxon>
        <taxon>Eurotiomycetidae</taxon>
        <taxon>Eurotiales</taxon>
        <taxon>Aspergillaceae</taxon>
        <taxon>Aspergillus</taxon>
        <taxon>Aspergillus subgen. Circumdati</taxon>
    </lineage>
</organism>
<evidence type="ECO:0000259" key="1">
    <source>
        <dbReference type="Pfam" id="PF24494"/>
    </source>
</evidence>
<dbReference type="OMA" id="YFYRCFS"/>
<dbReference type="HOGENOM" id="CLU_058276_0_0_1"/>
<dbReference type="VEuPathDB" id="FungiDB:ATEG_03592"/>
<proteinExistence type="predicted"/>
<feature type="domain" description="DUF7587" evidence="1">
    <location>
        <begin position="32"/>
        <end position="144"/>
    </location>
</feature>